<sequence length="180" mass="19532">MSRVDQTILAGDPKRLGNCVAACVATYFGIPLDAVPHFIEYDGGATTDGSEGSTGWWYMLLGFMASRGLWVVELDEVTDAEPGEVVFVAGMSERGVHHQVLYRDGVLWHDPHPSRAGVLDVREVLAWRPARHDHQPTPFACPSATGPGPCLNTTPHDAPRGCVHHSTSGVPDRHQKGDDE</sequence>
<keyword evidence="3" id="KW-1185">Reference proteome</keyword>
<accession>A0ABP7XQ26</accession>
<dbReference type="RefSeq" id="WP_344734255.1">
    <property type="nucleotide sequence ID" value="NZ_BAAAZH010000023.1"/>
</dbReference>
<protein>
    <recommendedName>
        <fullName evidence="4">NlpC/P60 domain-containing protein</fullName>
    </recommendedName>
</protein>
<dbReference type="Proteomes" id="UP001501495">
    <property type="component" value="Unassembled WGS sequence"/>
</dbReference>
<dbReference type="EMBL" id="BAAAZH010000023">
    <property type="protein sequence ID" value="GAA4123305.1"/>
    <property type="molecule type" value="Genomic_DNA"/>
</dbReference>
<proteinExistence type="predicted"/>
<evidence type="ECO:0000256" key="1">
    <source>
        <dbReference type="SAM" id="MobiDB-lite"/>
    </source>
</evidence>
<feature type="region of interest" description="Disordered" evidence="1">
    <location>
        <begin position="161"/>
        <end position="180"/>
    </location>
</feature>
<evidence type="ECO:0000313" key="2">
    <source>
        <dbReference type="EMBL" id="GAA4123305.1"/>
    </source>
</evidence>
<gene>
    <name evidence="2" type="ORF">GCM10022215_29880</name>
</gene>
<organism evidence="2 3">
    <name type="scientific">Nocardioides fonticola</name>
    <dbReference type="NCBI Taxonomy" id="450363"/>
    <lineage>
        <taxon>Bacteria</taxon>
        <taxon>Bacillati</taxon>
        <taxon>Actinomycetota</taxon>
        <taxon>Actinomycetes</taxon>
        <taxon>Propionibacteriales</taxon>
        <taxon>Nocardioidaceae</taxon>
        <taxon>Nocardioides</taxon>
    </lineage>
</organism>
<evidence type="ECO:0008006" key="4">
    <source>
        <dbReference type="Google" id="ProtNLM"/>
    </source>
</evidence>
<feature type="compositionally biased region" description="Basic and acidic residues" evidence="1">
    <location>
        <begin position="171"/>
        <end position="180"/>
    </location>
</feature>
<name>A0ABP7XQ26_9ACTN</name>
<evidence type="ECO:0000313" key="3">
    <source>
        <dbReference type="Proteomes" id="UP001501495"/>
    </source>
</evidence>
<comment type="caution">
    <text evidence="2">The sequence shown here is derived from an EMBL/GenBank/DDBJ whole genome shotgun (WGS) entry which is preliminary data.</text>
</comment>
<reference evidence="3" key="1">
    <citation type="journal article" date="2019" name="Int. J. Syst. Evol. Microbiol.">
        <title>The Global Catalogue of Microorganisms (GCM) 10K type strain sequencing project: providing services to taxonomists for standard genome sequencing and annotation.</title>
        <authorList>
            <consortium name="The Broad Institute Genomics Platform"/>
            <consortium name="The Broad Institute Genome Sequencing Center for Infectious Disease"/>
            <person name="Wu L."/>
            <person name="Ma J."/>
        </authorList>
    </citation>
    <scope>NUCLEOTIDE SEQUENCE [LARGE SCALE GENOMIC DNA]</scope>
    <source>
        <strain evidence="3">JCM 16703</strain>
    </source>
</reference>